<dbReference type="Pfam" id="PF20519">
    <property type="entry name" value="Polycystin_dom"/>
    <property type="match status" value="1"/>
</dbReference>
<keyword evidence="6 9" id="KW-0472">Membrane</keyword>
<evidence type="ECO:0000256" key="4">
    <source>
        <dbReference type="ARBA" id="ARBA00022729"/>
    </source>
</evidence>
<feature type="transmembrane region" description="Helical" evidence="9">
    <location>
        <begin position="1107"/>
        <end position="1128"/>
    </location>
</feature>
<comment type="caution">
    <text evidence="8">Lacks conserved residue(s) required for the propagation of feature annotation.</text>
</comment>
<feature type="transmembrane region" description="Helical" evidence="9">
    <location>
        <begin position="1705"/>
        <end position="1727"/>
    </location>
</feature>
<dbReference type="InterPro" id="IPR013122">
    <property type="entry name" value="PKD1_2_channel"/>
</dbReference>
<comment type="similarity">
    <text evidence="2">Belongs to the polycystin family.</text>
</comment>
<evidence type="ECO:0000256" key="8">
    <source>
        <dbReference type="PROSITE-ProRule" id="PRU00152"/>
    </source>
</evidence>
<comment type="subcellular location">
    <subcellularLocation>
        <location evidence="1">Membrane</location>
        <topology evidence="1">Multi-pass membrane protein</topology>
    </subcellularLocation>
</comment>
<dbReference type="InterPro" id="IPR001024">
    <property type="entry name" value="PLAT/LH2_dom"/>
</dbReference>
<evidence type="ECO:0000256" key="7">
    <source>
        <dbReference type="ARBA" id="ARBA00023180"/>
    </source>
</evidence>
<feature type="transmembrane region" description="Helical" evidence="9">
    <location>
        <begin position="1030"/>
        <end position="1052"/>
    </location>
</feature>
<dbReference type="Pfam" id="PF02010">
    <property type="entry name" value="REJ"/>
    <property type="match status" value="1"/>
</dbReference>
<dbReference type="PRINTS" id="PR01433">
    <property type="entry name" value="POLYCYSTIN2"/>
</dbReference>
<dbReference type="PANTHER" id="PTHR10877">
    <property type="entry name" value="POLYCYSTIN FAMILY MEMBER"/>
    <property type="match status" value="1"/>
</dbReference>
<feature type="transmembrane region" description="Helical" evidence="9">
    <location>
        <begin position="782"/>
        <end position="803"/>
    </location>
</feature>
<keyword evidence="7" id="KW-0325">Glycoprotein</keyword>
<name>A0ABM4BWM8_HYDVU</name>
<dbReference type="InterPro" id="IPR046791">
    <property type="entry name" value="Polycystin_dom"/>
</dbReference>
<proteinExistence type="inferred from homology"/>
<feature type="domain" description="PLAT" evidence="10">
    <location>
        <begin position="828"/>
        <end position="943"/>
    </location>
</feature>
<dbReference type="InterPro" id="IPR000203">
    <property type="entry name" value="GPS"/>
</dbReference>
<feature type="domain" description="REJ" evidence="11">
    <location>
        <begin position="1"/>
        <end position="171"/>
    </location>
</feature>
<feature type="transmembrane region" description="Helical" evidence="9">
    <location>
        <begin position="1148"/>
        <end position="1171"/>
    </location>
</feature>
<dbReference type="Pfam" id="PF01477">
    <property type="entry name" value="PLAT"/>
    <property type="match status" value="1"/>
</dbReference>
<dbReference type="Gene3D" id="2.60.220.50">
    <property type="match status" value="1"/>
</dbReference>
<evidence type="ECO:0000256" key="2">
    <source>
        <dbReference type="ARBA" id="ARBA00007200"/>
    </source>
</evidence>
<evidence type="ECO:0000259" key="10">
    <source>
        <dbReference type="PROSITE" id="PS50095"/>
    </source>
</evidence>
<evidence type="ECO:0000256" key="9">
    <source>
        <dbReference type="SAM" id="Phobius"/>
    </source>
</evidence>
<dbReference type="PROSITE" id="PS50095">
    <property type="entry name" value="PLAT"/>
    <property type="match status" value="1"/>
</dbReference>
<keyword evidence="12" id="KW-1185">Reference proteome</keyword>
<feature type="transmembrane region" description="Helical" evidence="9">
    <location>
        <begin position="1553"/>
        <end position="1571"/>
    </location>
</feature>
<evidence type="ECO:0000313" key="13">
    <source>
        <dbReference type="RefSeq" id="XP_065653607.1"/>
    </source>
</evidence>
<dbReference type="Pfam" id="PF01825">
    <property type="entry name" value="GPS"/>
    <property type="match status" value="1"/>
</dbReference>
<dbReference type="PANTHER" id="PTHR10877:SF150">
    <property type="entry name" value="REJ DOMAIN-CONTAINING PROTEIN"/>
    <property type="match status" value="1"/>
</dbReference>
<keyword evidence="3 9" id="KW-0812">Transmembrane</keyword>
<dbReference type="PROSITE" id="PS51111">
    <property type="entry name" value="REJ"/>
    <property type="match status" value="1"/>
</dbReference>
<keyword evidence="5 9" id="KW-1133">Transmembrane helix</keyword>
<dbReference type="RefSeq" id="XP_065653607.1">
    <property type="nucleotide sequence ID" value="XM_065797535.1"/>
</dbReference>
<evidence type="ECO:0000259" key="11">
    <source>
        <dbReference type="PROSITE" id="PS51111"/>
    </source>
</evidence>
<feature type="transmembrane region" description="Helical" evidence="9">
    <location>
        <begin position="1639"/>
        <end position="1669"/>
    </location>
</feature>
<dbReference type="Pfam" id="PF08016">
    <property type="entry name" value="PKD_channel"/>
    <property type="match status" value="1"/>
</dbReference>
<evidence type="ECO:0000313" key="12">
    <source>
        <dbReference type="Proteomes" id="UP001652625"/>
    </source>
</evidence>
<gene>
    <name evidence="13" type="primary">LOC136080633</name>
</gene>
<dbReference type="SMART" id="SM00303">
    <property type="entry name" value="GPS"/>
    <property type="match status" value="1"/>
</dbReference>
<dbReference type="Gene3D" id="2.40.180.10">
    <property type="entry name" value="Catalase core domain"/>
    <property type="match status" value="1"/>
</dbReference>
<dbReference type="InterPro" id="IPR002859">
    <property type="entry name" value="PKD/REJ-like"/>
</dbReference>
<dbReference type="GeneID" id="136080633"/>
<evidence type="ECO:0000256" key="3">
    <source>
        <dbReference type="ARBA" id="ARBA00022692"/>
    </source>
</evidence>
<feature type="transmembrane region" description="Helical" evidence="9">
    <location>
        <begin position="1591"/>
        <end position="1618"/>
    </location>
</feature>
<reference evidence="13" key="1">
    <citation type="submission" date="2025-08" db="UniProtKB">
        <authorList>
            <consortium name="RefSeq"/>
        </authorList>
    </citation>
    <scope>IDENTIFICATION</scope>
</reference>
<dbReference type="InterPro" id="IPR036392">
    <property type="entry name" value="PLAT/LH2_dom_sf"/>
</dbReference>
<accession>A0ABM4BWM8</accession>
<organism evidence="12 13">
    <name type="scientific">Hydra vulgaris</name>
    <name type="common">Hydra</name>
    <name type="synonym">Hydra attenuata</name>
    <dbReference type="NCBI Taxonomy" id="6087"/>
    <lineage>
        <taxon>Eukaryota</taxon>
        <taxon>Metazoa</taxon>
        <taxon>Cnidaria</taxon>
        <taxon>Hydrozoa</taxon>
        <taxon>Hydroidolina</taxon>
        <taxon>Anthoathecata</taxon>
        <taxon>Aplanulata</taxon>
        <taxon>Hydridae</taxon>
        <taxon>Hydra</taxon>
    </lineage>
</organism>
<evidence type="ECO:0000256" key="6">
    <source>
        <dbReference type="ARBA" id="ARBA00023136"/>
    </source>
</evidence>
<dbReference type="SMART" id="SM00308">
    <property type="entry name" value="LH2"/>
    <property type="match status" value="1"/>
</dbReference>
<dbReference type="Proteomes" id="UP001652625">
    <property type="component" value="Chromosome 05"/>
</dbReference>
<feature type="transmembrane region" description="Helical" evidence="9">
    <location>
        <begin position="1234"/>
        <end position="1256"/>
    </location>
</feature>
<protein>
    <submittedName>
        <fullName evidence="13">Location of vulva defective 1-like</fullName>
    </submittedName>
</protein>
<feature type="transmembrane region" description="Helical" evidence="9">
    <location>
        <begin position="989"/>
        <end position="1010"/>
    </location>
</feature>
<evidence type="ECO:0000256" key="5">
    <source>
        <dbReference type="ARBA" id="ARBA00022989"/>
    </source>
</evidence>
<dbReference type="InterPro" id="IPR046338">
    <property type="entry name" value="GAIN_dom_sf"/>
</dbReference>
<keyword evidence="4" id="KW-0732">Signal</keyword>
<evidence type="ECO:0000256" key="1">
    <source>
        <dbReference type="ARBA" id="ARBA00004141"/>
    </source>
</evidence>
<sequence length="1914" mass="220649">MLAKMYILLITTRQAVLFKNFFISGSFPTVTLKCISNCDTKLNFKERLIYLFDCEDCGYQRVVANWTIEDETGNFPLELSVQNASSTGFFTSSLVINKGILLESKTYTFTLVVGYENSLKKAKFKFKKSTCSQPTSGYCIINPAEGFALKTKFVLFCNGWRDSDGSLSYAFYYDNGQSQQIKLNSVTSIDYPILNAGTADQPSLINFIMGPGDESNDYKIRIIIKVIGKYQAYTEYYLYIKVYPNNEPINLKSFLTDISLNDTQSIANLVQAVSYNIKKNSANQYNITLSSVNELFDMIDEDTLKQQKHQELSSLQELRTQLIDLISNTLFNDLNSFKSISNALVVILQNPLEIVPHAQKQAAYVVDRLARLLTKKNLKGCGAVKFDTMSQSFINSISNLLQSAVLTPSLYQLKQDEQIISVLFNSMENYFIAAQSYKVPGDIITVGETKQFDFLIKKDIFIDLTSSFIGSSDGGFSLPDSRELFNESLLNSQILIHNVRMKDVVYTWDSNRSQNIRTETQTFFFTNSSGYPIEVRNCSQPINITIKNKPETMNGENISLYMPNDAYLVTLLISSGCRMLLKFIFKNDENNLTNLVVYIQYGKVVTKLDYDIMLNISMKQGVVMTKNNKLTNTAILGFNNKIDEYSTRVIQRNQDSFLLTDGAIILWNFESSTYSFLNKSELHLMFLYSGPMPAKRIVQNPYNFDETEYSGKYDYEMKSFCIECNYWNKDANKWMSDGCQLDVHHTSFLMTKCKCNHLTTFGGFFVAPNPLPKLSISKFKQGYALLVAVLVVISLWLLGLLITRRMDRQDISKIGVCPLADNRVEDTYLYQIIVNTGTRKNAGTKSNIFFTVVGETNDSGVRHLKNPERECFQRSSCDGFIMTTPSTLGDLDFIRLWHDNSGGGWYLKNIIIIDLQTEKRFVFTGHCWIAVDRGMCKLDCVIPVTSFEESSSFVFNFKSKSQLKLHDEHLWFSIFFRSPKSNFTRSQRLSVAVSLILTSMMVSTMFYQRIPPEDPAVENKAENFVLSRTQVYVVIISTCIKFPVNFILAKLFSSIRQFPGNMLHNCLSCNKNNIAQKESCSCVHPFGNNNSLPNKTKLSISIERYKLYIAWFICVGNILACGFIVLMYGIEFGNQKSINWLACVTIDFFKGILVLEPLKIFVVVIISILVLKKFNDEKEKSEVEKQGKILAFDESWLHKPKAESSIDSNCITMQPLDYSTVKKMREQRIKYQKMHTIVTEIILYIFYACLVLFIGYCSHDVLTCYQTRNVQELFNLKGRFPANPNIPIFQSKAFNQIQSSQDFWHWMEEFFLSQVFPEPWYNLGDFYANSDMKVFPGKQFLNDLTSKIVNGIRVRQVRVKPNSCTKPNSIAKFVSIDCLSLYKTTLEETRDFDLNWTNPKQYNSTINTLTMPWRYQTWQELDGYPYAASVDTYYGGGYVIELFSKWKNQVTLAQARKQRWIDRQTRAIIIEFALFNAATNYFNMVTMVLEFPASGGVVPNFSVQTFNLYASMTGSKTMLCSHILFILITILFTIRESYFLYRAGCKYFKEFWNLVEVALIILSIIAVGLFFNKDYLAKDLLRRVPNKKPQVFINFQFASYCDMMYISIVSLNVFFVTLKFIKLLQFNHRVSMISYTLKAAWYPLSMFGIVFFIVLCSFVTFSNIAFGAVMGEYKTYQEAIITTVSLLLGKFRFNQYRSVNSVLGPIFFFGFNVLVNWIIMNIFISILNDTFSIVRANPDYKNYYYEMVDFILKRVKGWFKHGQKKPLTKTRTHLERKFYPKSKVMQFVEYDRELSATNDPECLTAHNWGRPRVTFENFFNIQTFGFIKRVENKDLYADESTKTLFEDLLSKFDYLLNESKLDIEISETIDQIFDEDLFTKFIDQIKDVHCNNINKAKRKIINLVEIMDIEEEII</sequence>
<dbReference type="InterPro" id="IPR003915">
    <property type="entry name" value="PKD_2"/>
</dbReference>
<dbReference type="InterPro" id="IPR051223">
    <property type="entry name" value="Polycystin"/>
</dbReference>
<dbReference type="SUPFAM" id="SSF49723">
    <property type="entry name" value="Lipase/lipooxygenase domain (PLAT/LH2 domain)"/>
    <property type="match status" value="1"/>
</dbReference>
<dbReference type="InterPro" id="IPR014010">
    <property type="entry name" value="REJ_dom"/>
</dbReference>